<dbReference type="Gene3D" id="1.10.287.70">
    <property type="match status" value="1"/>
</dbReference>
<dbReference type="InterPro" id="IPR040445">
    <property type="entry name" value="Kir_TM"/>
</dbReference>
<sequence length="617" mass="70260">MEYESKLQSDDVCEHSDGISELKYIDSEDCERKTDCDPIADPNNNEEGQLKRKETNKDRLHHSGYGARHHHAIKMNEGISSNDLPSHSRSDTLTFENEHENSYSGSGLDSDSSNDESLNDSSFEAQGSHNLNSNNNKKKKSRILEAKNGAKHRAVNFRLTNDRSFAKKHEDGSRSQQMSRLRSVQLSSIRALSSSNEKKRTNSWMDPHPKMEYGKRLIERDGNSNVSSSEISRCDLFSRYFSDIFTTMLDSSWSWVLFITIFVYVGHWIIFGVIYWLFAIANDDYYKILGYAEEHYEEHATNSTVEASHSSNDDPCVFNVHDGWSAFLFSLESETTIGYGYRTISTACPHAVVCLTLQCIISAIFDTWVIGMCYGKLARPDARTRTTLFSKKAVICKRDGKRYLLIRFANLRKSLLLNVSVRARLITIRAAHNREKNVGYQGMLEQRQIAFENSSSALLTAPIEYKHVIDNDSPLYNIKPCMYNNADRKNYFEIVFIVTGTLESTGLTMQSQTSYLSSEIMCGHRFVPIITKCPEKKKYVVDFSNFHDVVKESAPLRKVGKYQPRWHSRSDSTVPLVDESRNETEDDVFSTSDEVFADDNCLAQSAQPLPLSEENAI</sequence>
<evidence type="ECO:0000256" key="12">
    <source>
        <dbReference type="RuleBase" id="RU003822"/>
    </source>
</evidence>
<keyword evidence="10 12" id="KW-0407">Ion channel</keyword>
<evidence type="ECO:0000256" key="6">
    <source>
        <dbReference type="ARBA" id="ARBA00022958"/>
    </source>
</evidence>
<dbReference type="EMBL" id="CAWYQH010000046">
    <property type="protein sequence ID" value="CAK8678269.1"/>
    <property type="molecule type" value="Genomic_DNA"/>
</dbReference>
<evidence type="ECO:0000256" key="1">
    <source>
        <dbReference type="ARBA" id="ARBA00004141"/>
    </source>
</evidence>
<comment type="caution">
    <text evidence="17">The sequence shown here is derived from an EMBL/GenBank/DDBJ whole genome shotgun (WGS) entry which is preliminary data.</text>
</comment>
<dbReference type="InterPro" id="IPR014756">
    <property type="entry name" value="Ig_E-set"/>
</dbReference>
<feature type="region of interest" description="Disordered" evidence="13">
    <location>
        <begin position="97"/>
        <end position="206"/>
    </location>
</feature>
<dbReference type="InterPro" id="IPR013518">
    <property type="entry name" value="K_chnl_inward-rec_Kir_cyto"/>
</dbReference>
<evidence type="ECO:0000313" key="18">
    <source>
        <dbReference type="Proteomes" id="UP001642483"/>
    </source>
</evidence>
<evidence type="ECO:0000256" key="3">
    <source>
        <dbReference type="ARBA" id="ARBA00022538"/>
    </source>
</evidence>
<comment type="catalytic activity">
    <reaction evidence="11">
        <text>K(+)(in) = K(+)(out)</text>
        <dbReference type="Rhea" id="RHEA:29463"/>
        <dbReference type="ChEBI" id="CHEBI:29103"/>
    </reaction>
</comment>
<feature type="region of interest" description="Disordered" evidence="13">
    <location>
        <begin position="30"/>
        <end position="57"/>
    </location>
</feature>
<comment type="subcellular location">
    <subcellularLocation>
        <location evidence="1 12">Membrane</location>
        <topology evidence="1 12">Multi-pass membrane protein</topology>
    </subcellularLocation>
</comment>
<evidence type="ECO:0000256" key="2">
    <source>
        <dbReference type="ARBA" id="ARBA00022448"/>
    </source>
</evidence>
<feature type="compositionally biased region" description="Basic and acidic residues" evidence="13">
    <location>
        <begin position="160"/>
        <end position="173"/>
    </location>
</feature>
<organism evidence="17 18">
    <name type="scientific">Clavelina lepadiformis</name>
    <name type="common">Light-bulb sea squirt</name>
    <name type="synonym">Ascidia lepadiformis</name>
    <dbReference type="NCBI Taxonomy" id="159417"/>
    <lineage>
        <taxon>Eukaryota</taxon>
        <taxon>Metazoa</taxon>
        <taxon>Chordata</taxon>
        <taxon>Tunicata</taxon>
        <taxon>Ascidiacea</taxon>
        <taxon>Aplousobranchia</taxon>
        <taxon>Clavelinidae</taxon>
        <taxon>Clavelina</taxon>
    </lineage>
</organism>
<name>A0ABP0FF17_CLALP</name>
<protein>
    <submittedName>
        <fullName evidence="17">Uncharacterized protein</fullName>
    </submittedName>
</protein>
<feature type="compositionally biased region" description="Basic and acidic residues" evidence="13">
    <location>
        <begin position="48"/>
        <end position="57"/>
    </location>
</feature>
<dbReference type="SUPFAM" id="SSF81296">
    <property type="entry name" value="E set domains"/>
    <property type="match status" value="1"/>
</dbReference>
<feature type="domain" description="Potassium channel inwardly rectifying transmembrane" evidence="15">
    <location>
        <begin position="218"/>
        <end position="380"/>
    </location>
</feature>
<dbReference type="PANTHER" id="PTHR11767">
    <property type="entry name" value="INWARD RECTIFIER POTASSIUM CHANNEL"/>
    <property type="match status" value="1"/>
</dbReference>
<dbReference type="Pfam" id="PF01007">
    <property type="entry name" value="IRK"/>
    <property type="match status" value="1"/>
</dbReference>
<dbReference type="PRINTS" id="PR01320">
    <property type="entry name" value="KIRCHANNEL"/>
</dbReference>
<dbReference type="PANTHER" id="PTHR11767:SF21">
    <property type="entry name" value="ATP-SENSITIVE INWARD RECTIFIER POTASSIUM CHANNEL 10"/>
    <property type="match status" value="1"/>
</dbReference>
<evidence type="ECO:0000256" key="10">
    <source>
        <dbReference type="ARBA" id="ARBA00023303"/>
    </source>
</evidence>
<evidence type="ECO:0000256" key="7">
    <source>
        <dbReference type="ARBA" id="ARBA00022989"/>
    </source>
</evidence>
<keyword evidence="2 12" id="KW-0813">Transport</keyword>
<keyword evidence="8 12" id="KW-0406">Ion transport</keyword>
<proteinExistence type="inferred from homology"/>
<comment type="similarity">
    <text evidence="12">Belongs to the inward rectifier-type potassium channel (TC 1.A.2.1) family.</text>
</comment>
<evidence type="ECO:0000256" key="11">
    <source>
        <dbReference type="ARBA" id="ARBA00034430"/>
    </source>
</evidence>
<dbReference type="InterPro" id="IPR016449">
    <property type="entry name" value="K_chnl_inward-rec_Kir"/>
</dbReference>
<feature type="domain" description="Inward rectifier potassium channel C-terminal" evidence="16">
    <location>
        <begin position="388"/>
        <end position="556"/>
    </location>
</feature>
<feature type="compositionally biased region" description="Polar residues" evidence="13">
    <location>
        <begin position="174"/>
        <end position="195"/>
    </location>
</feature>
<keyword evidence="9 14" id="KW-0472">Membrane</keyword>
<evidence type="ECO:0000256" key="9">
    <source>
        <dbReference type="ARBA" id="ARBA00023136"/>
    </source>
</evidence>
<evidence type="ECO:0000256" key="4">
    <source>
        <dbReference type="ARBA" id="ARBA00022692"/>
    </source>
</evidence>
<evidence type="ECO:0000256" key="13">
    <source>
        <dbReference type="SAM" id="MobiDB-lite"/>
    </source>
</evidence>
<feature type="transmembrane region" description="Helical" evidence="14">
    <location>
        <begin position="253"/>
        <end position="278"/>
    </location>
</feature>
<keyword evidence="7 14" id="KW-1133">Transmembrane helix</keyword>
<dbReference type="SUPFAM" id="SSF81324">
    <property type="entry name" value="Voltage-gated potassium channels"/>
    <property type="match status" value="1"/>
</dbReference>
<evidence type="ECO:0000259" key="15">
    <source>
        <dbReference type="Pfam" id="PF01007"/>
    </source>
</evidence>
<dbReference type="Gene3D" id="2.60.40.1400">
    <property type="entry name" value="G protein-activated inward rectifier potassium channel 1"/>
    <property type="match status" value="1"/>
</dbReference>
<keyword evidence="4 12" id="KW-0812">Transmembrane</keyword>
<gene>
    <name evidence="17" type="ORF">CVLEPA_LOCUS8202</name>
</gene>
<keyword evidence="6 12" id="KW-0630">Potassium</keyword>
<keyword evidence="3 12" id="KW-0633">Potassium transport</keyword>
<feature type="region of interest" description="Disordered" evidence="13">
    <location>
        <begin position="567"/>
        <end position="589"/>
    </location>
</feature>
<dbReference type="Proteomes" id="UP001642483">
    <property type="component" value="Unassembled WGS sequence"/>
</dbReference>
<keyword evidence="5 12" id="KW-0851">Voltage-gated channel</keyword>
<evidence type="ECO:0000256" key="14">
    <source>
        <dbReference type="SAM" id="Phobius"/>
    </source>
</evidence>
<evidence type="ECO:0000256" key="5">
    <source>
        <dbReference type="ARBA" id="ARBA00022882"/>
    </source>
</evidence>
<reference evidence="17 18" key="1">
    <citation type="submission" date="2024-02" db="EMBL/GenBank/DDBJ databases">
        <authorList>
            <person name="Daric V."/>
            <person name="Darras S."/>
        </authorList>
    </citation>
    <scope>NUCLEOTIDE SEQUENCE [LARGE SCALE GENOMIC DNA]</scope>
</reference>
<dbReference type="InterPro" id="IPR041647">
    <property type="entry name" value="IRK_C"/>
</dbReference>
<feature type="compositionally biased region" description="Low complexity" evidence="13">
    <location>
        <begin position="102"/>
        <end position="111"/>
    </location>
</feature>
<evidence type="ECO:0000259" key="16">
    <source>
        <dbReference type="Pfam" id="PF17655"/>
    </source>
</evidence>
<accession>A0ABP0FF17</accession>
<keyword evidence="18" id="KW-1185">Reference proteome</keyword>
<evidence type="ECO:0000256" key="8">
    <source>
        <dbReference type="ARBA" id="ARBA00023065"/>
    </source>
</evidence>
<evidence type="ECO:0000313" key="17">
    <source>
        <dbReference type="EMBL" id="CAK8678269.1"/>
    </source>
</evidence>
<dbReference type="Pfam" id="PF17655">
    <property type="entry name" value="IRK_C"/>
    <property type="match status" value="1"/>
</dbReference>